<dbReference type="Pfam" id="PF00483">
    <property type="entry name" value="NTP_transferase"/>
    <property type="match status" value="1"/>
</dbReference>
<protein>
    <recommendedName>
        <fullName evidence="5">Nucleotidyl transferase domain-containing protein</fullName>
    </recommendedName>
</protein>
<accession>X1LCS5</accession>
<feature type="non-terminal residue" evidence="6">
    <location>
        <position position="1"/>
    </location>
</feature>
<organism evidence="6">
    <name type="scientific">marine sediment metagenome</name>
    <dbReference type="NCBI Taxonomy" id="412755"/>
    <lineage>
        <taxon>unclassified sequences</taxon>
        <taxon>metagenomes</taxon>
        <taxon>ecological metagenomes</taxon>
    </lineage>
</organism>
<evidence type="ECO:0000259" key="5">
    <source>
        <dbReference type="Pfam" id="PF00483"/>
    </source>
</evidence>
<evidence type="ECO:0000256" key="1">
    <source>
        <dbReference type="ARBA" id="ARBA00010443"/>
    </source>
</evidence>
<feature type="domain" description="Nucleotidyl transferase" evidence="5">
    <location>
        <begin position="7"/>
        <end position="61"/>
    </location>
</feature>
<dbReference type="SUPFAM" id="SSF53448">
    <property type="entry name" value="Nucleotide-diphospho-sugar transferases"/>
    <property type="match status" value="1"/>
</dbReference>
<feature type="non-terminal residue" evidence="6">
    <location>
        <position position="61"/>
    </location>
</feature>
<evidence type="ECO:0000256" key="2">
    <source>
        <dbReference type="ARBA" id="ARBA00022679"/>
    </source>
</evidence>
<dbReference type="Gene3D" id="3.90.550.10">
    <property type="entry name" value="Spore Coat Polysaccharide Biosynthesis Protein SpsA, Chain A"/>
    <property type="match status" value="1"/>
</dbReference>
<evidence type="ECO:0000256" key="4">
    <source>
        <dbReference type="ARBA" id="ARBA00023056"/>
    </source>
</evidence>
<name>X1LCS5_9ZZZZ</name>
<dbReference type="EMBL" id="BARU01048928">
    <property type="protein sequence ID" value="GAI00230.1"/>
    <property type="molecule type" value="Genomic_DNA"/>
</dbReference>
<evidence type="ECO:0000256" key="3">
    <source>
        <dbReference type="ARBA" id="ARBA00022695"/>
    </source>
</evidence>
<keyword evidence="3" id="KW-0548">Nucleotidyltransferase</keyword>
<comment type="similarity">
    <text evidence="1">Belongs to the bacterial/plant glucose-1-phosphate adenylyltransferase family.</text>
</comment>
<comment type="caution">
    <text evidence="6">The sequence shown here is derived from an EMBL/GenBank/DDBJ whole genome shotgun (WGS) entry which is preliminary data.</text>
</comment>
<dbReference type="AlphaFoldDB" id="X1LCS5"/>
<evidence type="ECO:0000313" key="6">
    <source>
        <dbReference type="EMBL" id="GAI00230.1"/>
    </source>
</evidence>
<dbReference type="InterPro" id="IPR029044">
    <property type="entry name" value="Nucleotide-diphossugar_trans"/>
</dbReference>
<dbReference type="GO" id="GO:0008878">
    <property type="term" value="F:glucose-1-phosphate adenylyltransferase activity"/>
    <property type="evidence" value="ECO:0007669"/>
    <property type="project" value="InterPro"/>
</dbReference>
<keyword evidence="2" id="KW-0808">Transferase</keyword>
<gene>
    <name evidence="6" type="ORF">S03H2_72404</name>
</gene>
<keyword evidence="4" id="KW-0320">Glycogen biosynthesis</keyword>
<dbReference type="GO" id="GO:0005978">
    <property type="term" value="P:glycogen biosynthetic process"/>
    <property type="evidence" value="ECO:0007669"/>
    <property type="project" value="UniProtKB-KW"/>
</dbReference>
<sequence length="61" mass="7039">IFQNIYTLEQTRPELVLILSGDHIYKMDYRPLISRHLSLRAELTIACLRLPGERACELGVV</sequence>
<dbReference type="PANTHER" id="PTHR43523:SF2">
    <property type="entry name" value="GLUCOSE-1-PHOSPHATE ADENYLYLTRANSFERASE"/>
    <property type="match status" value="1"/>
</dbReference>
<reference evidence="6" key="1">
    <citation type="journal article" date="2014" name="Front. Microbiol.">
        <title>High frequency of phylogenetically diverse reductive dehalogenase-homologous genes in deep subseafloor sedimentary metagenomes.</title>
        <authorList>
            <person name="Kawai M."/>
            <person name="Futagami T."/>
            <person name="Toyoda A."/>
            <person name="Takaki Y."/>
            <person name="Nishi S."/>
            <person name="Hori S."/>
            <person name="Arai W."/>
            <person name="Tsubouchi T."/>
            <person name="Morono Y."/>
            <person name="Uchiyama I."/>
            <person name="Ito T."/>
            <person name="Fujiyama A."/>
            <person name="Inagaki F."/>
            <person name="Takami H."/>
        </authorList>
    </citation>
    <scope>NUCLEOTIDE SEQUENCE</scope>
    <source>
        <strain evidence="6">Expedition CK06-06</strain>
    </source>
</reference>
<dbReference type="PANTHER" id="PTHR43523">
    <property type="entry name" value="GLUCOSE-1-PHOSPHATE ADENYLYLTRANSFERASE-RELATED"/>
    <property type="match status" value="1"/>
</dbReference>
<proteinExistence type="inferred from homology"/>
<dbReference type="InterPro" id="IPR005835">
    <property type="entry name" value="NTP_transferase_dom"/>
</dbReference>
<dbReference type="InterPro" id="IPR011831">
    <property type="entry name" value="ADP-Glc_PPase"/>
</dbReference>